<sequence length="152" mass="17290">MGRIGLGSSGGRQGCGLQPRYKIKWVWKRKEVAGQGKNCERTPGTTFSRVWAYMARPWALRPERWHWEGVNEVGGEFRAAPLVNNVISFRLPGPETIKAEERSVLWAEPRFSLLSFLFMGIAELPILSCSKDEFGDPRPYPLAGLLMWPRRS</sequence>
<dbReference type="HOGENOM" id="CLU_1722380_0_0_1"/>
<gene>
    <name evidence="1" type="ORF">HMPREF1120_08273</name>
</gene>
<proteinExistence type="predicted"/>
<accession>H6C880</accession>
<dbReference type="EMBL" id="JH226136">
    <property type="protein sequence ID" value="EHY60307.1"/>
    <property type="molecule type" value="Genomic_DNA"/>
</dbReference>
<dbReference type="Proteomes" id="UP000007304">
    <property type="component" value="Unassembled WGS sequence"/>
</dbReference>
<dbReference type="InParanoid" id="H6C880"/>
<dbReference type="RefSeq" id="XP_009160768.1">
    <property type="nucleotide sequence ID" value="XM_009162520.1"/>
</dbReference>
<name>H6C880_EXODN</name>
<protein>
    <submittedName>
        <fullName evidence="1">Uncharacterized protein</fullName>
    </submittedName>
</protein>
<dbReference type="VEuPathDB" id="FungiDB:HMPREF1120_08273"/>
<organism evidence="1 2">
    <name type="scientific">Exophiala dermatitidis (strain ATCC 34100 / CBS 525.76 / NIH/UT8656)</name>
    <name type="common">Black yeast</name>
    <name type="synonym">Wangiella dermatitidis</name>
    <dbReference type="NCBI Taxonomy" id="858893"/>
    <lineage>
        <taxon>Eukaryota</taxon>
        <taxon>Fungi</taxon>
        <taxon>Dikarya</taxon>
        <taxon>Ascomycota</taxon>
        <taxon>Pezizomycotina</taxon>
        <taxon>Eurotiomycetes</taxon>
        <taxon>Chaetothyriomycetidae</taxon>
        <taxon>Chaetothyriales</taxon>
        <taxon>Herpotrichiellaceae</taxon>
        <taxon>Exophiala</taxon>
    </lineage>
</organism>
<dbReference type="GeneID" id="20312912"/>
<dbReference type="AlphaFoldDB" id="H6C880"/>
<reference evidence="1" key="1">
    <citation type="submission" date="2011-07" db="EMBL/GenBank/DDBJ databases">
        <title>The Genome Sequence of Exophiala (Wangiella) dermatitidis NIH/UT8656.</title>
        <authorList>
            <consortium name="The Broad Institute Genome Sequencing Platform"/>
            <person name="Cuomo C."/>
            <person name="Wang Z."/>
            <person name="Hunicke-Smith S."/>
            <person name="Szanislo P.J."/>
            <person name="Earl A."/>
            <person name="Young S.K."/>
            <person name="Zeng Q."/>
            <person name="Gargeya S."/>
            <person name="Fitzgerald M."/>
            <person name="Haas B."/>
            <person name="Abouelleil A."/>
            <person name="Alvarado L."/>
            <person name="Arachchi H.M."/>
            <person name="Berlin A."/>
            <person name="Brown A."/>
            <person name="Chapman S.B."/>
            <person name="Chen Z."/>
            <person name="Dunbar C."/>
            <person name="Freedman E."/>
            <person name="Gearin G."/>
            <person name="Gellesch M."/>
            <person name="Goldberg J."/>
            <person name="Griggs A."/>
            <person name="Gujja S."/>
            <person name="Heiman D."/>
            <person name="Howarth C."/>
            <person name="Larson L."/>
            <person name="Lui A."/>
            <person name="MacDonald P.J.P."/>
            <person name="Montmayeur A."/>
            <person name="Murphy C."/>
            <person name="Neiman D."/>
            <person name="Pearson M."/>
            <person name="Priest M."/>
            <person name="Roberts A."/>
            <person name="Saif S."/>
            <person name="Shea T."/>
            <person name="Shenoy N."/>
            <person name="Sisk P."/>
            <person name="Stolte C."/>
            <person name="Sykes S."/>
            <person name="Wortman J."/>
            <person name="Nusbaum C."/>
            <person name="Birren B."/>
        </authorList>
    </citation>
    <scope>NUCLEOTIDE SEQUENCE</scope>
    <source>
        <strain evidence="1">NIH/UT8656</strain>
    </source>
</reference>
<keyword evidence="2" id="KW-1185">Reference proteome</keyword>
<evidence type="ECO:0000313" key="1">
    <source>
        <dbReference type="EMBL" id="EHY60307.1"/>
    </source>
</evidence>
<evidence type="ECO:0000313" key="2">
    <source>
        <dbReference type="Proteomes" id="UP000007304"/>
    </source>
</evidence>